<evidence type="ECO:0000313" key="3">
    <source>
        <dbReference type="EMBL" id="TCL76973.1"/>
    </source>
</evidence>
<dbReference type="AlphaFoldDB" id="A0A4R1SBN7"/>
<dbReference type="InterPro" id="IPR008988">
    <property type="entry name" value="Transcriptional_repressor_C"/>
</dbReference>
<dbReference type="Pfam" id="PF04023">
    <property type="entry name" value="FeoA"/>
    <property type="match status" value="1"/>
</dbReference>
<dbReference type="InterPro" id="IPR038157">
    <property type="entry name" value="FeoA_core_dom"/>
</dbReference>
<feature type="domain" description="Ferrous iron transporter FeoA-like" evidence="2">
    <location>
        <begin position="28"/>
        <end position="99"/>
    </location>
</feature>
<dbReference type="RefSeq" id="WP_132012358.1">
    <property type="nucleotide sequence ID" value="NZ_SLUN01000001.1"/>
</dbReference>
<comment type="caution">
    <text evidence="3">The sequence shown here is derived from an EMBL/GenBank/DDBJ whole genome shotgun (WGS) entry which is preliminary data.</text>
</comment>
<sequence>MAMFFGALKNRSLLRKDSGGTENSTGPCTLCDLRSGDCGTVQRLEGGEDFRCKMMALGIVPGKTVTVTRGEKHQPYVLRVDDSRVMVDWGTLGRIHVNSGAATARGRGI</sequence>
<accession>A0A4R1SBN7</accession>
<evidence type="ECO:0000313" key="4">
    <source>
        <dbReference type="Proteomes" id="UP000295008"/>
    </source>
</evidence>
<dbReference type="Proteomes" id="UP000295008">
    <property type="component" value="Unassembled WGS sequence"/>
</dbReference>
<keyword evidence="1" id="KW-0408">Iron</keyword>
<organism evidence="3 4">
    <name type="scientific">Hydrogenispora ethanolica</name>
    <dbReference type="NCBI Taxonomy" id="1082276"/>
    <lineage>
        <taxon>Bacteria</taxon>
        <taxon>Bacillati</taxon>
        <taxon>Bacillota</taxon>
        <taxon>Hydrogenispora</taxon>
    </lineage>
</organism>
<dbReference type="InterPro" id="IPR007167">
    <property type="entry name" value="Fe-transptr_FeoA-like"/>
</dbReference>
<keyword evidence="4" id="KW-1185">Reference proteome</keyword>
<proteinExistence type="predicted"/>
<evidence type="ECO:0000256" key="1">
    <source>
        <dbReference type="ARBA" id="ARBA00023004"/>
    </source>
</evidence>
<dbReference type="SMART" id="SM00899">
    <property type="entry name" value="FeoA"/>
    <property type="match status" value="1"/>
</dbReference>
<dbReference type="Gene3D" id="2.30.30.90">
    <property type="match status" value="1"/>
</dbReference>
<dbReference type="EMBL" id="SLUN01000001">
    <property type="protein sequence ID" value="TCL76973.1"/>
    <property type="molecule type" value="Genomic_DNA"/>
</dbReference>
<evidence type="ECO:0000259" key="2">
    <source>
        <dbReference type="SMART" id="SM00899"/>
    </source>
</evidence>
<dbReference type="GO" id="GO:0046914">
    <property type="term" value="F:transition metal ion binding"/>
    <property type="evidence" value="ECO:0007669"/>
    <property type="project" value="InterPro"/>
</dbReference>
<gene>
    <name evidence="3" type="ORF">EDC14_1001258</name>
</gene>
<name>A0A4R1SBN7_HYDET</name>
<reference evidence="3 4" key="1">
    <citation type="submission" date="2019-03" db="EMBL/GenBank/DDBJ databases">
        <title>Genomic Encyclopedia of Type Strains, Phase IV (KMG-IV): sequencing the most valuable type-strain genomes for metagenomic binning, comparative biology and taxonomic classification.</title>
        <authorList>
            <person name="Goeker M."/>
        </authorList>
    </citation>
    <scope>NUCLEOTIDE SEQUENCE [LARGE SCALE GENOMIC DNA]</scope>
    <source>
        <strain evidence="3 4">LX-B</strain>
    </source>
</reference>
<protein>
    <submittedName>
        <fullName evidence="3">Fe2+ transport system protein FeoA</fullName>
    </submittedName>
</protein>
<dbReference type="SUPFAM" id="SSF50037">
    <property type="entry name" value="C-terminal domain of transcriptional repressors"/>
    <property type="match status" value="1"/>
</dbReference>
<dbReference type="OrthoDB" id="9811076at2"/>